<organism evidence="13 14">
    <name type="scientific">Camellia sinensis var. sinensis</name>
    <name type="common">China tea</name>
    <dbReference type="NCBI Taxonomy" id="542762"/>
    <lineage>
        <taxon>Eukaryota</taxon>
        <taxon>Viridiplantae</taxon>
        <taxon>Streptophyta</taxon>
        <taxon>Embryophyta</taxon>
        <taxon>Tracheophyta</taxon>
        <taxon>Spermatophyta</taxon>
        <taxon>Magnoliopsida</taxon>
        <taxon>eudicotyledons</taxon>
        <taxon>Gunneridae</taxon>
        <taxon>Pentapetalae</taxon>
        <taxon>asterids</taxon>
        <taxon>Ericales</taxon>
        <taxon>Theaceae</taxon>
        <taxon>Camellia</taxon>
    </lineage>
</organism>
<evidence type="ECO:0000259" key="12">
    <source>
        <dbReference type="PROSITE" id="PS51999"/>
    </source>
</evidence>
<dbReference type="GO" id="GO:0008270">
    <property type="term" value="F:zinc ion binding"/>
    <property type="evidence" value="ECO:0007669"/>
    <property type="project" value="UniProtKB-KW"/>
</dbReference>
<keyword evidence="4" id="KW-0479">Metal-binding</keyword>
<dbReference type="AlphaFoldDB" id="A0A4S4EBD9"/>
<keyword evidence="11" id="KW-1133">Transmembrane helix</keyword>
<dbReference type="InterPro" id="IPR044610">
    <property type="entry name" value="GLCAT14A/B/C"/>
</dbReference>
<dbReference type="InterPro" id="IPR010666">
    <property type="entry name" value="Znf_GRF"/>
</dbReference>
<keyword evidence="8" id="KW-0325">Glycoprotein</keyword>
<dbReference type="Pfam" id="PF06839">
    <property type="entry name" value="Zn_ribbon_GRF"/>
    <property type="match status" value="1"/>
</dbReference>
<accession>A0A4S4EBD9</accession>
<feature type="transmembrane region" description="Helical" evidence="11">
    <location>
        <begin position="497"/>
        <end position="518"/>
    </location>
</feature>
<keyword evidence="7 11" id="KW-0472">Membrane</keyword>
<evidence type="ECO:0000256" key="5">
    <source>
        <dbReference type="ARBA" id="ARBA00022771"/>
    </source>
</evidence>
<dbReference type="GO" id="GO:0016020">
    <property type="term" value="C:membrane"/>
    <property type="evidence" value="ECO:0007669"/>
    <property type="project" value="UniProtKB-SubCell"/>
</dbReference>
<gene>
    <name evidence="13" type="ORF">TEA_012092</name>
</gene>
<dbReference type="GO" id="GO:0015020">
    <property type="term" value="F:glucuronosyltransferase activity"/>
    <property type="evidence" value="ECO:0007669"/>
    <property type="project" value="InterPro"/>
</dbReference>
<evidence type="ECO:0000256" key="9">
    <source>
        <dbReference type="PROSITE-ProRule" id="PRU01343"/>
    </source>
</evidence>
<dbReference type="Proteomes" id="UP000306102">
    <property type="component" value="Unassembled WGS sequence"/>
</dbReference>
<keyword evidence="14" id="KW-1185">Reference proteome</keyword>
<evidence type="ECO:0000256" key="7">
    <source>
        <dbReference type="ARBA" id="ARBA00023136"/>
    </source>
</evidence>
<proteinExistence type="predicted"/>
<reference evidence="13 14" key="1">
    <citation type="journal article" date="2018" name="Proc. Natl. Acad. Sci. U.S.A.">
        <title>Draft genome sequence of Camellia sinensis var. sinensis provides insights into the evolution of the tea genome and tea quality.</title>
        <authorList>
            <person name="Wei C."/>
            <person name="Yang H."/>
            <person name="Wang S."/>
            <person name="Zhao J."/>
            <person name="Liu C."/>
            <person name="Gao L."/>
            <person name="Xia E."/>
            <person name="Lu Y."/>
            <person name="Tai Y."/>
            <person name="She G."/>
            <person name="Sun J."/>
            <person name="Cao H."/>
            <person name="Tong W."/>
            <person name="Gao Q."/>
            <person name="Li Y."/>
            <person name="Deng W."/>
            <person name="Jiang X."/>
            <person name="Wang W."/>
            <person name="Chen Q."/>
            <person name="Zhang S."/>
            <person name="Li H."/>
            <person name="Wu J."/>
            <person name="Wang P."/>
            <person name="Li P."/>
            <person name="Shi C."/>
            <person name="Zheng F."/>
            <person name="Jian J."/>
            <person name="Huang B."/>
            <person name="Shan D."/>
            <person name="Shi M."/>
            <person name="Fang C."/>
            <person name="Yue Y."/>
            <person name="Li F."/>
            <person name="Li D."/>
            <person name="Wei S."/>
            <person name="Han B."/>
            <person name="Jiang C."/>
            <person name="Yin Y."/>
            <person name="Xia T."/>
            <person name="Zhang Z."/>
            <person name="Bennetzen J.L."/>
            <person name="Zhao S."/>
            <person name="Wan X."/>
        </authorList>
    </citation>
    <scope>NUCLEOTIDE SEQUENCE [LARGE SCALE GENOMIC DNA]</scope>
    <source>
        <strain evidence="14">cv. Shuchazao</strain>
        <tissue evidence="13">Leaf</tissue>
    </source>
</reference>
<evidence type="ECO:0000313" key="14">
    <source>
        <dbReference type="Proteomes" id="UP000306102"/>
    </source>
</evidence>
<comment type="caution">
    <text evidence="13">The sequence shown here is derived from an EMBL/GenBank/DDBJ whole genome shotgun (WGS) entry which is preliminary data.</text>
</comment>
<evidence type="ECO:0000256" key="8">
    <source>
        <dbReference type="ARBA" id="ARBA00023180"/>
    </source>
</evidence>
<evidence type="ECO:0000256" key="3">
    <source>
        <dbReference type="ARBA" id="ARBA00022679"/>
    </source>
</evidence>
<sequence length="904" mass="100162">MPRRPPPTAAANFASQGPILRRPPPTDAIFASQPPMPMRPSPAAATSITQALRLKRAAPAKGGTFKKRGCASNSLEQPRTLPSPAEAAARIVVHIIAVAGSAPLKMASSMSTATSSWPLRMCACGFGHCVVKISRSAKNPSRAYYVCPSPTQRCVAWVGWCDEFCSARFGTDHPNNDVDMGLRADVVHIDQSLLIVWTFDFTFGHEKNMYSIFFYTDISLNLQVGRHCSWQRIDHHPVPLPSLEFKSKSLEHLDLMERVYSGAVATRKHAWTPSEVRDDAAAATNANKDSEMGPLSAGTPPQSGHDTVGKNVVDSTLFNDAHPQSAMDGSTNAKCRKQPTPGTVASSMDNLMEAVSKQSRELKITQYVDIDKGDNTVRDCLARLMSMPGLELGGKLFSFACGIMDSLDNRDIIMAFPMNYIVNWLTEKRACTPTNVGRDCERWTQLFRSDGLGYYLGVYKPQDSTVMSHGCYVMQNVMARESVHGASPSMSTRPFSWFSGYCFWLLAIPATIILLGALSRSQYFEYGYNLTIPTAFLLPISMRVPSKGPDDPPVLAYLISGSHGDGKKILRLLKAIYHPRNQYLLELDAGSGDRERTELAIWVQSERVFGSFGNVNVVGKSHALNRMGASSLAAVLHAAALLLKISADWDWFITLSASDYPLVSQDDVLHAFSLLPKDANFIHYTSNIGWNERETSNRIIVDPSLYNRKSSPVFYAVETRTTPDAFKIFGGSPWMILSRAFLEYCVQGWDNLPRKLLMYFTNVLFPLHSYFHTVLCNSPEFQNTTVDNDLSYIISDHTTKLPEFNISNYDKMVSSEAIFARPFKEDDPVLGELDKNVLNRPPNGVVPGKWCWNRATNASLESPMTRNCSSWGDINSIKPGSYGLKLGILFSKLGAKRKLNCEKL</sequence>
<evidence type="ECO:0000313" key="13">
    <source>
        <dbReference type="EMBL" id="THG13520.1"/>
    </source>
</evidence>
<evidence type="ECO:0000256" key="6">
    <source>
        <dbReference type="ARBA" id="ARBA00022833"/>
    </source>
</evidence>
<keyword evidence="6" id="KW-0862">Zinc</keyword>
<keyword evidence="5 9" id="KW-0863">Zinc-finger</keyword>
<dbReference type="EMBL" id="SDRB02005849">
    <property type="protein sequence ID" value="THG13520.1"/>
    <property type="molecule type" value="Genomic_DNA"/>
</dbReference>
<evidence type="ECO:0000256" key="11">
    <source>
        <dbReference type="SAM" id="Phobius"/>
    </source>
</evidence>
<dbReference type="PANTHER" id="PTHR45719:SF11">
    <property type="entry name" value="OS01G0121800 PROTEIN"/>
    <property type="match status" value="1"/>
</dbReference>
<feature type="domain" description="GRF-type" evidence="12">
    <location>
        <begin position="122"/>
        <end position="164"/>
    </location>
</feature>
<feature type="compositionally biased region" description="Basic residues" evidence="10">
    <location>
        <begin position="59"/>
        <end position="69"/>
    </location>
</feature>
<evidence type="ECO:0000256" key="10">
    <source>
        <dbReference type="SAM" id="MobiDB-lite"/>
    </source>
</evidence>
<feature type="region of interest" description="Disordered" evidence="10">
    <location>
        <begin position="1"/>
        <end position="46"/>
    </location>
</feature>
<keyword evidence="11" id="KW-0812">Transmembrane</keyword>
<evidence type="ECO:0000256" key="2">
    <source>
        <dbReference type="ARBA" id="ARBA00022676"/>
    </source>
</evidence>
<dbReference type="STRING" id="542762.A0A4S4EBD9"/>
<dbReference type="Pfam" id="PF02485">
    <property type="entry name" value="Branch"/>
    <property type="match status" value="1"/>
</dbReference>
<dbReference type="PROSITE" id="PS51999">
    <property type="entry name" value="ZF_GRF"/>
    <property type="match status" value="1"/>
</dbReference>
<feature type="region of interest" description="Disordered" evidence="10">
    <location>
        <begin position="275"/>
        <end position="346"/>
    </location>
</feature>
<keyword evidence="2" id="KW-0328">Glycosyltransferase</keyword>
<evidence type="ECO:0000256" key="4">
    <source>
        <dbReference type="ARBA" id="ARBA00022723"/>
    </source>
</evidence>
<comment type="subcellular location">
    <subcellularLocation>
        <location evidence="1">Membrane</location>
        <topology evidence="1">Single-pass type II membrane protein</topology>
    </subcellularLocation>
</comment>
<dbReference type="PANTHER" id="PTHR45719">
    <property type="entry name" value="GLYCOSYLTRANSFERASE"/>
    <property type="match status" value="1"/>
</dbReference>
<dbReference type="InterPro" id="IPR003406">
    <property type="entry name" value="Glyco_trans_14"/>
</dbReference>
<name>A0A4S4EBD9_CAMSN</name>
<keyword evidence="3" id="KW-0808">Transferase</keyword>
<evidence type="ECO:0000256" key="1">
    <source>
        <dbReference type="ARBA" id="ARBA00004606"/>
    </source>
</evidence>
<protein>
    <recommendedName>
        <fullName evidence="12">GRF-type domain-containing protein</fullName>
    </recommendedName>
</protein>
<feature type="region of interest" description="Disordered" evidence="10">
    <location>
        <begin position="59"/>
        <end position="81"/>
    </location>
</feature>